<dbReference type="EMBL" id="NMUH01007998">
    <property type="protein sequence ID" value="MQM18143.1"/>
    <property type="molecule type" value="Genomic_DNA"/>
</dbReference>
<gene>
    <name evidence="2" type="ORF">Taro_051129</name>
</gene>
<sequence>AVEGSLQRSGAVEQPEARAERWRMRGARRRWPTDVRAPSWGGFSVLRRHLGCRLRGCDRAVIAFYLWGSDDALVAFLFPCRLATGQWPCLGSGLLTLNATGRYVAFRSEGGPLVIVTWWRQAGCRLPVLKATHLWSRSGCSSFCSSSWCSNFSCRAVWAGVGRRPFRGFRKGCRVCPCLLGLSWLQASCVVSVSSLVWVWDAEGFGVLSWRRPDSPLSHCLSLRWFRSHVVVPGVRPQLAQAAVLRELVCFCGGSISPFAGVEVRARLESRARGLRVPLLTASGSGLVAVVVTMFPRDVLSVPRCPSCTAVTTWLCLVSMGIVGLALGRPVFLVVPARCSLGSVVPFVGASPWWHRRVWLLYLAVYPGSGVVLLVGPRLFGGLRWPCLRVPAALAGEGLVIPTGPCSRGSSPLLSSARGSSLRELGVGRVAEAVVAPCVVSSSESECCELLYQSELRVVFCKSSGLL</sequence>
<name>A0A843XFU9_COLES</name>
<accession>A0A843XFU9</accession>
<reference evidence="2" key="1">
    <citation type="submission" date="2017-07" db="EMBL/GenBank/DDBJ databases">
        <title>Taro Niue Genome Assembly and Annotation.</title>
        <authorList>
            <person name="Atibalentja N."/>
            <person name="Keating K."/>
            <person name="Fields C.J."/>
        </authorList>
    </citation>
    <scope>NUCLEOTIDE SEQUENCE</scope>
    <source>
        <strain evidence="2">Niue_2</strain>
        <tissue evidence="2">Leaf</tissue>
    </source>
</reference>
<dbReference type="AlphaFoldDB" id="A0A843XFU9"/>
<keyword evidence="3" id="KW-1185">Reference proteome</keyword>
<feature type="transmembrane region" description="Helical" evidence="1">
    <location>
        <begin position="359"/>
        <end position="380"/>
    </location>
</feature>
<evidence type="ECO:0000313" key="2">
    <source>
        <dbReference type="EMBL" id="MQM18143.1"/>
    </source>
</evidence>
<proteinExistence type="predicted"/>
<feature type="transmembrane region" description="Helical" evidence="1">
    <location>
        <begin position="277"/>
        <end position="295"/>
    </location>
</feature>
<feature type="transmembrane region" description="Helical" evidence="1">
    <location>
        <begin position="307"/>
        <end position="327"/>
    </location>
</feature>
<comment type="caution">
    <text evidence="2">The sequence shown here is derived from an EMBL/GenBank/DDBJ whole genome shotgun (WGS) entry which is preliminary data.</text>
</comment>
<keyword evidence="1" id="KW-1133">Transmembrane helix</keyword>
<dbReference type="Proteomes" id="UP000652761">
    <property type="component" value="Unassembled WGS sequence"/>
</dbReference>
<organism evidence="2 3">
    <name type="scientific">Colocasia esculenta</name>
    <name type="common">Wild taro</name>
    <name type="synonym">Arum esculentum</name>
    <dbReference type="NCBI Taxonomy" id="4460"/>
    <lineage>
        <taxon>Eukaryota</taxon>
        <taxon>Viridiplantae</taxon>
        <taxon>Streptophyta</taxon>
        <taxon>Embryophyta</taxon>
        <taxon>Tracheophyta</taxon>
        <taxon>Spermatophyta</taxon>
        <taxon>Magnoliopsida</taxon>
        <taxon>Liliopsida</taxon>
        <taxon>Araceae</taxon>
        <taxon>Aroideae</taxon>
        <taxon>Colocasieae</taxon>
        <taxon>Colocasia</taxon>
    </lineage>
</organism>
<keyword evidence="1" id="KW-0812">Transmembrane</keyword>
<evidence type="ECO:0000256" key="1">
    <source>
        <dbReference type="SAM" id="Phobius"/>
    </source>
</evidence>
<feature type="non-terminal residue" evidence="2">
    <location>
        <position position="467"/>
    </location>
</feature>
<protein>
    <submittedName>
        <fullName evidence="2">Uncharacterized protein</fullName>
    </submittedName>
</protein>
<keyword evidence="1" id="KW-0472">Membrane</keyword>
<evidence type="ECO:0000313" key="3">
    <source>
        <dbReference type="Proteomes" id="UP000652761"/>
    </source>
</evidence>